<dbReference type="Proteomes" id="UP001187192">
    <property type="component" value="Unassembled WGS sequence"/>
</dbReference>
<gene>
    <name evidence="2" type="ORF">TIFTF001_042608</name>
</gene>
<dbReference type="PANTHER" id="PTHR33223">
    <property type="entry name" value="CCHC-TYPE DOMAIN-CONTAINING PROTEIN"/>
    <property type="match status" value="1"/>
</dbReference>
<organism evidence="2 3">
    <name type="scientific">Ficus carica</name>
    <name type="common">Common fig</name>
    <dbReference type="NCBI Taxonomy" id="3494"/>
    <lineage>
        <taxon>Eukaryota</taxon>
        <taxon>Viridiplantae</taxon>
        <taxon>Streptophyta</taxon>
        <taxon>Embryophyta</taxon>
        <taxon>Tracheophyta</taxon>
        <taxon>Spermatophyta</taxon>
        <taxon>Magnoliopsida</taxon>
        <taxon>eudicotyledons</taxon>
        <taxon>Gunneridae</taxon>
        <taxon>Pentapetalae</taxon>
        <taxon>rosids</taxon>
        <taxon>fabids</taxon>
        <taxon>Rosales</taxon>
        <taxon>Moraceae</taxon>
        <taxon>Ficeae</taxon>
        <taxon>Ficus</taxon>
    </lineage>
</organism>
<dbReference type="PANTHER" id="PTHR33223:SF10">
    <property type="entry name" value="AMINOTRANSFERASE-LIKE PLANT MOBILE DOMAIN-CONTAINING PROTEIN"/>
    <property type="match status" value="1"/>
</dbReference>
<keyword evidence="3" id="KW-1185">Reference proteome</keyword>
<comment type="caution">
    <text evidence="2">The sequence shown here is derived from an EMBL/GenBank/DDBJ whole genome shotgun (WGS) entry which is preliminary data.</text>
</comment>
<name>A0AA87ZNP1_FICCA</name>
<sequence length="337" mass="37984">METSYVFGIKQDESEPLKEYLDRFDKAVVQIKSCSDDTLIQAFREGVKDMRLVWTLAYDVPPTFAHLRGIAWKHAEADEYVRGRDARRVEAPSGPRTPMARFHQYTPLVATVEHVLNQVSGRGLLRDPPPLRTDRARRNQNKYCNFHKDVGHETKDCLQLRDQIELLVQDGHLREFVEMIITPTSTANRTVPTTHPNPGPSNRPNDSGLEHIVHTIFGGDATGATASSRRSYNNETDALAQLASGNVMDGLVLFLIQRLDQPSIEREEQVYCSENAATWMDPITEYLTAARLLENREEARWIKNTSARSGPHAGHRPELDQTPHSSVPLTTEKGPNA</sequence>
<evidence type="ECO:0008006" key="4">
    <source>
        <dbReference type="Google" id="ProtNLM"/>
    </source>
</evidence>
<reference evidence="2" key="1">
    <citation type="submission" date="2023-07" db="EMBL/GenBank/DDBJ databases">
        <title>draft genome sequence of fig (Ficus carica).</title>
        <authorList>
            <person name="Takahashi T."/>
            <person name="Nishimura K."/>
        </authorList>
    </citation>
    <scope>NUCLEOTIDE SEQUENCE</scope>
</reference>
<protein>
    <recommendedName>
        <fullName evidence="4">Retrotransposon gag domain-containing protein</fullName>
    </recommendedName>
</protein>
<proteinExistence type="predicted"/>
<accession>A0AA87ZNP1</accession>
<evidence type="ECO:0000256" key="1">
    <source>
        <dbReference type="SAM" id="MobiDB-lite"/>
    </source>
</evidence>
<feature type="region of interest" description="Disordered" evidence="1">
    <location>
        <begin position="304"/>
        <end position="337"/>
    </location>
</feature>
<dbReference type="EMBL" id="BTGU01002388">
    <property type="protein sequence ID" value="GMN37312.1"/>
    <property type="molecule type" value="Genomic_DNA"/>
</dbReference>
<evidence type="ECO:0000313" key="2">
    <source>
        <dbReference type="EMBL" id="GMN37312.1"/>
    </source>
</evidence>
<feature type="region of interest" description="Disordered" evidence="1">
    <location>
        <begin position="187"/>
        <end position="206"/>
    </location>
</feature>
<evidence type="ECO:0000313" key="3">
    <source>
        <dbReference type="Proteomes" id="UP001187192"/>
    </source>
</evidence>
<dbReference type="AlphaFoldDB" id="A0AA87ZNP1"/>